<evidence type="ECO:0000256" key="4">
    <source>
        <dbReference type="ARBA" id="ARBA00023242"/>
    </source>
</evidence>
<reference evidence="6" key="1">
    <citation type="submission" date="2009-05" db="EMBL/GenBank/DDBJ databases">
        <title>Oryza sativa Japonica Group genomic DNA, chromosome 6, BAC clone:KMK0024M20, cultivar:Khau Mac Kho.</title>
        <authorList>
            <person name="Matsumoto T."/>
            <person name="Wu J."/>
            <person name="Kanamori H."/>
        </authorList>
    </citation>
    <scope>NUCLEOTIDE SEQUENCE</scope>
    <source>
        <strain evidence="6">IRGC 101141</strain>
    </source>
</reference>
<keyword evidence="3 5" id="KW-0862">Zinc</keyword>
<keyword evidence="5" id="KW-0804">Transcription</keyword>
<dbReference type="AlphaFoldDB" id="A0A1V1H0S5"/>
<proteinExistence type="inferred from homology"/>
<evidence type="ECO:0000313" key="6">
    <source>
        <dbReference type="EMBL" id="BAX24972.1"/>
    </source>
</evidence>
<evidence type="ECO:0000256" key="5">
    <source>
        <dbReference type="RuleBase" id="RU364033"/>
    </source>
</evidence>
<keyword evidence="5" id="KW-0805">Transcription regulation</keyword>
<accession>A0A1V1H0S5</accession>
<name>A0A1V1H0S5_ORYMI</name>
<comment type="similarity">
    <text evidence="2 5">Belongs to the ELOF1 family.</text>
</comment>
<comment type="subcellular location">
    <subcellularLocation>
        <location evidence="1 5">Nucleus</location>
    </subcellularLocation>
</comment>
<dbReference type="InterPro" id="IPR007808">
    <property type="entry name" value="Elf1"/>
</dbReference>
<dbReference type="Pfam" id="PF05129">
    <property type="entry name" value="Zn_ribbon_Elf1"/>
    <property type="match status" value="1"/>
</dbReference>
<organism evidence="6">
    <name type="scientific">Oryza minuta</name>
    <dbReference type="NCBI Taxonomy" id="63629"/>
    <lineage>
        <taxon>Eukaryota</taxon>
        <taxon>Viridiplantae</taxon>
        <taxon>Streptophyta</taxon>
        <taxon>Embryophyta</taxon>
        <taxon>Tracheophyta</taxon>
        <taxon>Spermatophyta</taxon>
        <taxon>Magnoliopsida</taxon>
        <taxon>Liliopsida</taxon>
        <taxon>Poales</taxon>
        <taxon>Poaceae</taxon>
        <taxon>BOP clade</taxon>
        <taxon>Oryzoideae</taxon>
        <taxon>Oryzeae</taxon>
        <taxon>Oryzinae</taxon>
        <taxon>Oryza</taxon>
    </lineage>
</organism>
<sequence>MPKLKVKLKRKSIIESTAFVIIEKDKQAKDKGDRRINKVYLAELQLAGLRLCLCLPLRDAGTAALQGNSRGVAKPIGIHETSKCDSSILLSWAELKARYATTAHALTEPIDVYSEWIDECELANAAAVADADADDDGRRNTKRRN</sequence>
<keyword evidence="4 5" id="KW-0539">Nucleus</keyword>
<keyword evidence="5" id="KW-0479">Metal-binding</keyword>
<comment type="function">
    <text evidence="5">Transcription elongation factor implicated in the maintenance of proper chromatin structure in actively transcribed regions.</text>
</comment>
<evidence type="ECO:0000256" key="2">
    <source>
        <dbReference type="ARBA" id="ARBA00009730"/>
    </source>
</evidence>
<evidence type="ECO:0000256" key="3">
    <source>
        <dbReference type="ARBA" id="ARBA00022833"/>
    </source>
</evidence>
<dbReference type="EMBL" id="AP011467">
    <property type="protein sequence ID" value="BAX24972.1"/>
    <property type="molecule type" value="Genomic_DNA"/>
</dbReference>
<keyword evidence="5" id="KW-0863">Zinc-finger</keyword>
<protein>
    <recommendedName>
        <fullName evidence="5">Transcription elongation factor 1 homolog</fullName>
    </recommendedName>
</protein>
<dbReference type="Gene3D" id="2.20.25.190">
    <property type="match status" value="1"/>
</dbReference>
<gene>
    <name evidence="6" type="primary">OM_Ba0009C22.8</name>
</gene>
<evidence type="ECO:0000256" key="1">
    <source>
        <dbReference type="ARBA" id="ARBA00004123"/>
    </source>
</evidence>
<dbReference type="GO" id="GO:0008270">
    <property type="term" value="F:zinc ion binding"/>
    <property type="evidence" value="ECO:0007669"/>
    <property type="project" value="UniProtKB-KW"/>
</dbReference>
<dbReference type="GO" id="GO:0005634">
    <property type="term" value="C:nucleus"/>
    <property type="evidence" value="ECO:0007669"/>
    <property type="project" value="UniProtKB-SubCell"/>
</dbReference>
<dbReference type="InterPro" id="IPR038567">
    <property type="entry name" value="T_Elf1_sf"/>
</dbReference>